<evidence type="ECO:0000256" key="2">
    <source>
        <dbReference type="ARBA" id="ARBA00004123"/>
    </source>
</evidence>
<evidence type="ECO:0000313" key="10">
    <source>
        <dbReference type="Proteomes" id="UP000694701"/>
    </source>
</evidence>
<dbReference type="GO" id="GO:0016787">
    <property type="term" value="F:hydrolase activity"/>
    <property type="evidence" value="ECO:0007669"/>
    <property type="project" value="UniProtKB-KW"/>
</dbReference>
<evidence type="ECO:0000256" key="5">
    <source>
        <dbReference type="ARBA" id="ARBA00022723"/>
    </source>
</evidence>
<evidence type="ECO:0000313" key="9">
    <source>
        <dbReference type="Ensembl" id="ENSCCRP00020028315.1"/>
    </source>
</evidence>
<organism evidence="9 10">
    <name type="scientific">Cyprinus carpio</name>
    <name type="common">Common carp</name>
    <dbReference type="NCBI Taxonomy" id="7962"/>
    <lineage>
        <taxon>Eukaryota</taxon>
        <taxon>Metazoa</taxon>
        <taxon>Chordata</taxon>
        <taxon>Craniata</taxon>
        <taxon>Vertebrata</taxon>
        <taxon>Euteleostomi</taxon>
        <taxon>Actinopterygii</taxon>
        <taxon>Neopterygii</taxon>
        <taxon>Teleostei</taxon>
        <taxon>Ostariophysi</taxon>
        <taxon>Cypriniformes</taxon>
        <taxon>Cyprinidae</taxon>
        <taxon>Cyprininae</taxon>
        <taxon>Cyprinus</taxon>
    </lineage>
</organism>
<proteinExistence type="inferred from homology"/>
<keyword evidence="5" id="KW-0479">Metal-binding</keyword>
<comment type="subcellular location">
    <subcellularLocation>
        <location evidence="2">Nucleus</location>
    </subcellularLocation>
</comment>
<dbReference type="GO" id="GO:0005634">
    <property type="term" value="C:nucleus"/>
    <property type="evidence" value="ECO:0007669"/>
    <property type="project" value="UniProtKB-SubCell"/>
</dbReference>
<dbReference type="Proteomes" id="UP000694701">
    <property type="component" value="Unplaced"/>
</dbReference>
<dbReference type="Ensembl" id="ENSCCRT00020031051.1">
    <property type="protein sequence ID" value="ENSCCRP00020028315.1"/>
    <property type="gene ID" value="ENSCCRG00020012962.1"/>
</dbReference>
<evidence type="ECO:0000256" key="4">
    <source>
        <dbReference type="ARBA" id="ARBA00022722"/>
    </source>
</evidence>
<dbReference type="PANTHER" id="PTHR22930:SF269">
    <property type="entry name" value="NUCLEASE HARBI1-LIKE PROTEIN"/>
    <property type="match status" value="1"/>
</dbReference>
<dbReference type="Pfam" id="PF13359">
    <property type="entry name" value="DDE_Tnp_4"/>
    <property type="match status" value="1"/>
</dbReference>
<evidence type="ECO:0000256" key="1">
    <source>
        <dbReference type="ARBA" id="ARBA00001968"/>
    </source>
</evidence>
<protein>
    <recommendedName>
        <fullName evidence="8">DDE Tnp4 domain-containing protein</fullName>
    </recommendedName>
</protein>
<dbReference type="GO" id="GO:0046872">
    <property type="term" value="F:metal ion binding"/>
    <property type="evidence" value="ECO:0007669"/>
    <property type="project" value="UniProtKB-KW"/>
</dbReference>
<feature type="domain" description="DDE Tnp4" evidence="8">
    <location>
        <begin position="200"/>
        <end position="364"/>
    </location>
</feature>
<dbReference type="AlphaFoldDB" id="A0A8C2HA78"/>
<sequence>MRVCNTPLTQQGVVESVDISRVGSRDIQITMATEEECILLLILHRLQQRQRRDRRWYVRPLNQKRDQDGEFVSLVLPMRSLDEERHFQYFRMSAPKFDELLSQVVRFLPDTHQNHRNPIGASQRLAVTLRYLTTGISLQALSASYKMGTSTVSGIVEEMCCAIWDALQGEYMAFPSSSQWQDIAEDFWRQWQFPLCVGAIDGKHVRIRAPPQSGSDFYNYKGFFSIILMAAADANYRFIYVDVGAFGRESDGGVLGRSAFGSRLAQGSLNLPAPAVLPGTTTPSPFFFLGDEAFPLQENLMRPYPGTNLQDRKRIYNYRQARARRVVENAFGILAARFRIFSRPIDCKPEKAVKLVKACVALHNFLASTERARYMPATFVDVTSDTGEVQPGEWRQHVAGDQNMVDGPRCSVGSSRPSRRAALVREQLADFFLSDAGVFPHQYSVLRLGSTDQ</sequence>
<evidence type="ECO:0000256" key="6">
    <source>
        <dbReference type="ARBA" id="ARBA00022801"/>
    </source>
</evidence>
<keyword evidence="6" id="KW-0378">Hydrolase</keyword>
<evidence type="ECO:0000259" key="8">
    <source>
        <dbReference type="Pfam" id="PF13359"/>
    </source>
</evidence>
<comment type="cofactor">
    <cofactor evidence="1">
        <name>a divalent metal cation</name>
        <dbReference type="ChEBI" id="CHEBI:60240"/>
    </cofactor>
</comment>
<dbReference type="PANTHER" id="PTHR22930">
    <property type="match status" value="1"/>
</dbReference>
<evidence type="ECO:0000256" key="3">
    <source>
        <dbReference type="ARBA" id="ARBA00006958"/>
    </source>
</evidence>
<comment type="similarity">
    <text evidence="3">Belongs to the HARBI1 family.</text>
</comment>
<keyword evidence="4" id="KW-0540">Nuclease</keyword>
<dbReference type="InterPro" id="IPR045249">
    <property type="entry name" value="HARBI1-like"/>
</dbReference>
<evidence type="ECO:0000256" key="7">
    <source>
        <dbReference type="ARBA" id="ARBA00023242"/>
    </source>
</evidence>
<dbReference type="InterPro" id="IPR027806">
    <property type="entry name" value="HARBI1_dom"/>
</dbReference>
<accession>A0A8C2HA78</accession>
<dbReference type="GO" id="GO:0004518">
    <property type="term" value="F:nuclease activity"/>
    <property type="evidence" value="ECO:0007669"/>
    <property type="project" value="UniProtKB-KW"/>
</dbReference>
<keyword evidence="7" id="KW-0539">Nucleus</keyword>
<name>A0A8C2HA78_CYPCA</name>
<reference evidence="9" key="1">
    <citation type="submission" date="2025-08" db="UniProtKB">
        <authorList>
            <consortium name="Ensembl"/>
        </authorList>
    </citation>
    <scope>IDENTIFICATION</scope>
</reference>